<dbReference type="Proteomes" id="UP001162780">
    <property type="component" value="Chromosome"/>
</dbReference>
<dbReference type="PANTHER" id="PTHR22926:SF3">
    <property type="entry name" value="UNDECAPRENYL-PHOSPHATE ALPHA-N-ACETYLGLUCOSAMINYL 1-PHOSPHATE TRANSFERASE"/>
    <property type="match status" value="1"/>
</dbReference>
<keyword evidence="2" id="KW-1003">Cell membrane</keyword>
<feature type="transmembrane region" description="Helical" evidence="7">
    <location>
        <begin position="442"/>
        <end position="459"/>
    </location>
</feature>
<feature type="transmembrane region" description="Helical" evidence="7">
    <location>
        <begin position="209"/>
        <end position="229"/>
    </location>
</feature>
<comment type="subcellular location">
    <subcellularLocation>
        <location evidence="1">Cell membrane</location>
        <topology evidence="1">Multi-pass membrane protein</topology>
    </subcellularLocation>
</comment>
<keyword evidence="3" id="KW-0808">Transferase</keyword>
<feature type="transmembrane region" description="Helical" evidence="7">
    <location>
        <begin position="390"/>
        <end position="406"/>
    </location>
</feature>
<dbReference type="EMBL" id="CP113517">
    <property type="protein sequence ID" value="WAR45336.1"/>
    <property type="molecule type" value="Genomic_DNA"/>
</dbReference>
<proteinExistence type="predicted"/>
<evidence type="ECO:0000256" key="1">
    <source>
        <dbReference type="ARBA" id="ARBA00004651"/>
    </source>
</evidence>
<dbReference type="PROSITE" id="PS01348">
    <property type="entry name" value="MRAY_2"/>
    <property type="match status" value="1"/>
</dbReference>
<feature type="transmembrane region" description="Helical" evidence="7">
    <location>
        <begin position="354"/>
        <end position="378"/>
    </location>
</feature>
<feature type="transmembrane region" description="Helical" evidence="7">
    <location>
        <begin position="413"/>
        <end position="430"/>
    </location>
</feature>
<dbReference type="RefSeq" id="WP_255190309.1">
    <property type="nucleotide sequence ID" value="NZ_CP113517.1"/>
</dbReference>
<keyword evidence="6 7" id="KW-0472">Membrane</keyword>
<feature type="transmembrane region" description="Helical" evidence="7">
    <location>
        <begin position="519"/>
        <end position="536"/>
    </location>
</feature>
<feature type="transmembrane region" description="Helical" evidence="7">
    <location>
        <begin position="466"/>
        <end position="487"/>
    </location>
</feature>
<feature type="transmembrane region" description="Helical" evidence="7">
    <location>
        <begin position="129"/>
        <end position="148"/>
    </location>
</feature>
<dbReference type="InterPro" id="IPR000715">
    <property type="entry name" value="Glycosyl_transferase_4"/>
</dbReference>
<keyword evidence="9" id="KW-1185">Reference proteome</keyword>
<evidence type="ECO:0000256" key="3">
    <source>
        <dbReference type="ARBA" id="ARBA00022679"/>
    </source>
</evidence>
<evidence type="ECO:0000256" key="2">
    <source>
        <dbReference type="ARBA" id="ARBA00022475"/>
    </source>
</evidence>
<dbReference type="CDD" id="cd06853">
    <property type="entry name" value="GT_WecA_like"/>
    <property type="match status" value="1"/>
</dbReference>
<dbReference type="PANTHER" id="PTHR22926">
    <property type="entry name" value="PHOSPHO-N-ACETYLMURAMOYL-PENTAPEPTIDE-TRANSFERASE"/>
    <property type="match status" value="1"/>
</dbReference>
<dbReference type="InterPro" id="IPR018480">
    <property type="entry name" value="PNAcMuramoyl-5peptid_Trfase_CS"/>
</dbReference>
<evidence type="ECO:0000313" key="9">
    <source>
        <dbReference type="Proteomes" id="UP001162780"/>
    </source>
</evidence>
<feature type="transmembrane region" description="Helical" evidence="7">
    <location>
        <begin position="6"/>
        <end position="22"/>
    </location>
</feature>
<evidence type="ECO:0000256" key="5">
    <source>
        <dbReference type="ARBA" id="ARBA00022989"/>
    </source>
</evidence>
<sequence length="562" mass="62584">MELFLSFTLATLISVLSMPVLIKSAGRLGMLDQPDERKVHKKAIPRCGGLGLSLATLITVSVLAPFAAPFSSLLIGGSIIVLFGLLDDVFNLNYKWKFFGQFLAVIFVLYQGIYLRCLPFFGLDDAPLWIAYPLTFIFVVGVTNAVNLSDGLDGLAAGIMLMTLAAIAFFAEHVGGKDLALIALALIGGILGFLRFNSHPAIVFMGDTGSQFIGFMAAFLCIYLVENVYVTLNPALPLLLLGLPVLDTLMVMSQRIYSGQSPFSPDKRHIHHRLLAHGFTHAEAVSCIYALQSIFLLAAFLLRYQSDLAVIGAYALICGGILLFFYQADKTGWRLRPEINASDRRKGILRRFGWLYWGARFYIEFAVLLYLWAMIFVMFKSFPLFSEKDFFFLASLILSALLVLLLKANFVNSLIKLCIYITATFSGFILTSEQLGNPYIDIIANSFLATLMLVVFIGTRVTRREVFSFSTQDLLISFFAVATVLLADTQFPVIFLFRLLCLAYGIEYLFNFPLRPYKLLKLSGLVCGFMVFAILLNDYDLDSRAFGTQRGFSHLSVFSPSR</sequence>
<feature type="transmembrane region" description="Helical" evidence="7">
    <location>
        <begin position="235"/>
        <end position="253"/>
    </location>
</feature>
<protein>
    <submittedName>
        <fullName evidence="8">MraY family glycosyltransferase</fullName>
    </submittedName>
</protein>
<feature type="transmembrane region" description="Helical" evidence="7">
    <location>
        <begin position="308"/>
        <end position="326"/>
    </location>
</feature>
<organism evidence="8 9">
    <name type="scientific">Methylomonas rapida</name>
    <dbReference type="NCBI Taxonomy" id="2963939"/>
    <lineage>
        <taxon>Bacteria</taxon>
        <taxon>Pseudomonadati</taxon>
        <taxon>Pseudomonadota</taxon>
        <taxon>Gammaproteobacteria</taxon>
        <taxon>Methylococcales</taxon>
        <taxon>Methylococcaceae</taxon>
        <taxon>Methylomonas</taxon>
    </lineage>
</organism>
<feature type="transmembrane region" description="Helical" evidence="7">
    <location>
        <begin position="70"/>
        <end position="90"/>
    </location>
</feature>
<feature type="transmembrane region" description="Helical" evidence="7">
    <location>
        <begin position="274"/>
        <end position="302"/>
    </location>
</feature>
<name>A0ABY7GLH3_9GAMM</name>
<feature type="transmembrane region" description="Helical" evidence="7">
    <location>
        <begin position="102"/>
        <end position="123"/>
    </location>
</feature>
<evidence type="ECO:0000256" key="4">
    <source>
        <dbReference type="ARBA" id="ARBA00022692"/>
    </source>
</evidence>
<accession>A0ABY7GLH3</accession>
<keyword evidence="4 7" id="KW-0812">Transmembrane</keyword>
<feature type="transmembrane region" description="Helical" evidence="7">
    <location>
        <begin position="179"/>
        <end position="197"/>
    </location>
</feature>
<evidence type="ECO:0000313" key="8">
    <source>
        <dbReference type="EMBL" id="WAR45336.1"/>
    </source>
</evidence>
<dbReference type="Pfam" id="PF00953">
    <property type="entry name" value="Glycos_transf_4"/>
    <property type="match status" value="1"/>
</dbReference>
<feature type="transmembrane region" description="Helical" evidence="7">
    <location>
        <begin position="493"/>
        <end position="512"/>
    </location>
</feature>
<evidence type="ECO:0000256" key="7">
    <source>
        <dbReference type="SAM" id="Phobius"/>
    </source>
</evidence>
<gene>
    <name evidence="8" type="ORF">NM686_002150</name>
</gene>
<evidence type="ECO:0000256" key="6">
    <source>
        <dbReference type="ARBA" id="ARBA00023136"/>
    </source>
</evidence>
<keyword evidence="5 7" id="KW-1133">Transmembrane helix</keyword>
<feature type="transmembrane region" description="Helical" evidence="7">
    <location>
        <begin position="155"/>
        <end position="173"/>
    </location>
</feature>
<reference evidence="8" key="1">
    <citation type="submission" date="2022-11" db="EMBL/GenBank/DDBJ databases">
        <title>Methylomonas rapida sp. nov., Carotenoid-Producing Obligate Methanotrophs with High Growth Characteristics and Biotechnological Potential.</title>
        <authorList>
            <person name="Tikhonova E.N."/>
            <person name="Suleimanov R.Z."/>
            <person name="Miroshnikov K."/>
            <person name="Oshkin I.Y."/>
            <person name="Belova S.E."/>
            <person name="Danilova O.V."/>
            <person name="Ashikhmin A."/>
            <person name="Konopkin A."/>
            <person name="But S.Y."/>
            <person name="Khmelenina V.N."/>
            <person name="Kuznetsov N."/>
            <person name="Pimenov N.V."/>
            <person name="Dedysh S.N."/>
        </authorList>
    </citation>
    <scope>NUCLEOTIDE SEQUENCE</scope>
    <source>
        <strain evidence="8">MP1</strain>
    </source>
</reference>